<protein>
    <submittedName>
        <fullName evidence="2">Uncharacterized protein</fullName>
    </submittedName>
</protein>
<sequence length="68" mass="7453">MCTHQIAGGHDVEFTPNCRYVAWPVWVGEDALRRDEELPALGEGTAADTADATNVTTKAQQQQRPATR</sequence>
<evidence type="ECO:0000313" key="3">
    <source>
        <dbReference type="Proteomes" id="UP000485058"/>
    </source>
</evidence>
<reference evidence="2 3" key="1">
    <citation type="submission" date="2020-02" db="EMBL/GenBank/DDBJ databases">
        <title>Draft genome sequence of Haematococcus lacustris strain NIES-144.</title>
        <authorList>
            <person name="Morimoto D."/>
            <person name="Nakagawa S."/>
            <person name="Yoshida T."/>
            <person name="Sawayama S."/>
        </authorList>
    </citation>
    <scope>NUCLEOTIDE SEQUENCE [LARGE SCALE GENOMIC DNA]</scope>
    <source>
        <strain evidence="2 3">NIES-144</strain>
    </source>
</reference>
<organism evidence="2 3">
    <name type="scientific">Haematococcus lacustris</name>
    <name type="common">Green alga</name>
    <name type="synonym">Haematococcus pluvialis</name>
    <dbReference type="NCBI Taxonomy" id="44745"/>
    <lineage>
        <taxon>Eukaryota</taxon>
        <taxon>Viridiplantae</taxon>
        <taxon>Chlorophyta</taxon>
        <taxon>core chlorophytes</taxon>
        <taxon>Chlorophyceae</taxon>
        <taxon>CS clade</taxon>
        <taxon>Chlamydomonadales</taxon>
        <taxon>Haematococcaceae</taxon>
        <taxon>Haematococcus</taxon>
    </lineage>
</organism>
<proteinExistence type="predicted"/>
<dbReference type="AlphaFoldDB" id="A0A699Z7N6"/>
<keyword evidence="3" id="KW-1185">Reference proteome</keyword>
<feature type="compositionally biased region" description="Low complexity" evidence="1">
    <location>
        <begin position="45"/>
        <end position="59"/>
    </location>
</feature>
<name>A0A699Z7N6_HAELA</name>
<evidence type="ECO:0000313" key="2">
    <source>
        <dbReference type="EMBL" id="GFH18633.1"/>
    </source>
</evidence>
<dbReference type="EMBL" id="BLLF01001331">
    <property type="protein sequence ID" value="GFH18633.1"/>
    <property type="molecule type" value="Genomic_DNA"/>
</dbReference>
<evidence type="ECO:0000256" key="1">
    <source>
        <dbReference type="SAM" id="MobiDB-lite"/>
    </source>
</evidence>
<accession>A0A699Z7N6</accession>
<comment type="caution">
    <text evidence="2">The sequence shown here is derived from an EMBL/GenBank/DDBJ whole genome shotgun (WGS) entry which is preliminary data.</text>
</comment>
<dbReference type="Proteomes" id="UP000485058">
    <property type="component" value="Unassembled WGS sequence"/>
</dbReference>
<feature type="region of interest" description="Disordered" evidence="1">
    <location>
        <begin position="40"/>
        <end position="68"/>
    </location>
</feature>
<gene>
    <name evidence="2" type="ORF">HaLaN_15469</name>
</gene>